<organism evidence="2 3">
    <name type="scientific">Prorocentrum cordatum</name>
    <dbReference type="NCBI Taxonomy" id="2364126"/>
    <lineage>
        <taxon>Eukaryota</taxon>
        <taxon>Sar</taxon>
        <taxon>Alveolata</taxon>
        <taxon>Dinophyceae</taxon>
        <taxon>Prorocentrales</taxon>
        <taxon>Prorocentraceae</taxon>
        <taxon>Prorocentrum</taxon>
    </lineage>
</organism>
<evidence type="ECO:0000313" key="2">
    <source>
        <dbReference type="EMBL" id="CAK0859519.1"/>
    </source>
</evidence>
<accession>A0ABN9UIM6</accession>
<feature type="transmembrane region" description="Helical" evidence="1">
    <location>
        <begin position="12"/>
        <end position="29"/>
    </location>
</feature>
<keyword evidence="1" id="KW-0472">Membrane</keyword>
<proteinExistence type="predicted"/>
<evidence type="ECO:0008006" key="4">
    <source>
        <dbReference type="Google" id="ProtNLM"/>
    </source>
</evidence>
<feature type="transmembrane region" description="Helical" evidence="1">
    <location>
        <begin position="41"/>
        <end position="62"/>
    </location>
</feature>
<evidence type="ECO:0000313" key="3">
    <source>
        <dbReference type="Proteomes" id="UP001189429"/>
    </source>
</evidence>
<protein>
    <recommendedName>
        <fullName evidence="4">Sugar phosphate transporter domain-containing protein</fullName>
    </recommendedName>
</protein>
<dbReference type="Proteomes" id="UP001189429">
    <property type="component" value="Unassembled WGS sequence"/>
</dbReference>
<reference evidence="2" key="1">
    <citation type="submission" date="2023-10" db="EMBL/GenBank/DDBJ databases">
        <authorList>
            <person name="Chen Y."/>
            <person name="Shah S."/>
            <person name="Dougan E. K."/>
            <person name="Thang M."/>
            <person name="Chan C."/>
        </authorList>
    </citation>
    <scope>NUCLEOTIDE SEQUENCE [LARGE SCALE GENOMIC DNA]</scope>
</reference>
<gene>
    <name evidence="2" type="ORF">PCOR1329_LOCUS48856</name>
</gene>
<sequence>MSADGMQALRTGTLCAVYILLSGGLINFNKYLMHKGRFPHPMFLTAVHMLASMVLTSLTYLVRPSAMPGVEKCKGKVDMRCKRRIRRMHHLFVRKQLQMSVQLERRVKRLQLDYEDAYSLHSRSCQTSPCLKFNVQHIRHCIGSAACHICTAGSRRVDACVGAQGQRPPAA</sequence>
<keyword evidence="1" id="KW-1133">Transmembrane helix</keyword>
<keyword evidence="1" id="KW-0812">Transmembrane</keyword>
<keyword evidence="3" id="KW-1185">Reference proteome</keyword>
<name>A0ABN9UIM6_9DINO</name>
<comment type="caution">
    <text evidence="2">The sequence shown here is derived from an EMBL/GenBank/DDBJ whole genome shotgun (WGS) entry which is preliminary data.</text>
</comment>
<dbReference type="EMBL" id="CAUYUJ010015910">
    <property type="protein sequence ID" value="CAK0859519.1"/>
    <property type="molecule type" value="Genomic_DNA"/>
</dbReference>
<evidence type="ECO:0000256" key="1">
    <source>
        <dbReference type="SAM" id="Phobius"/>
    </source>
</evidence>